<protein>
    <submittedName>
        <fullName evidence="1">LANO_0B02586g1_1</fullName>
    </submittedName>
</protein>
<keyword evidence="2" id="KW-1185">Reference proteome</keyword>
<reference evidence="2" key="1">
    <citation type="submission" date="2016-03" db="EMBL/GenBank/DDBJ databases">
        <authorList>
            <person name="Devillers Hugo."/>
        </authorList>
    </citation>
    <scope>NUCLEOTIDE SEQUENCE [LARGE SCALE GENOMIC DNA]</scope>
</reference>
<dbReference type="EMBL" id="LT598450">
    <property type="protein sequence ID" value="SCU81299.1"/>
    <property type="molecule type" value="Genomic_DNA"/>
</dbReference>
<dbReference type="Proteomes" id="UP000189911">
    <property type="component" value="Chromosome B"/>
</dbReference>
<dbReference type="OrthoDB" id="4036276at2759"/>
<organism evidence="1 2">
    <name type="scientific">Lachancea nothofagi CBS 11611</name>
    <dbReference type="NCBI Taxonomy" id="1266666"/>
    <lineage>
        <taxon>Eukaryota</taxon>
        <taxon>Fungi</taxon>
        <taxon>Dikarya</taxon>
        <taxon>Ascomycota</taxon>
        <taxon>Saccharomycotina</taxon>
        <taxon>Saccharomycetes</taxon>
        <taxon>Saccharomycetales</taxon>
        <taxon>Saccharomycetaceae</taxon>
        <taxon>Lachancea</taxon>
    </lineage>
</organism>
<evidence type="ECO:0000313" key="1">
    <source>
        <dbReference type="EMBL" id="SCU81299.1"/>
    </source>
</evidence>
<sequence>MSTPSQHLLIAERDALLSERNELRNHVQRLESQELVDKYDALPLLNRGTRLKFLQDFYPLLKIHTIDYRNSDELDVTSTDASNAQTSPFGSLSDSPLKPARDFQNINTVHVTFSIDCISVSLQYSTENSQMTQLKILRISPLHLSMEALIRHCEKTLNLSYFLSGCYEFIRINNFRAGLWSGLIDSQSYLQPQLKSPECMQLTSQKTKLALQISYCIEFDSLPFPDSIVSVKLYSEMEEVPHANDICSSLIKEYGLEYGLREFIRAVLS</sequence>
<proteinExistence type="predicted"/>
<accession>A0A1G4IW11</accession>
<name>A0A1G4IW11_9SACH</name>
<dbReference type="AlphaFoldDB" id="A0A1G4IW11"/>
<evidence type="ECO:0000313" key="2">
    <source>
        <dbReference type="Proteomes" id="UP000189911"/>
    </source>
</evidence>
<gene>
    <name evidence="1" type="ORF">LANO_0B02586G</name>
</gene>